<dbReference type="Proteomes" id="UP000239406">
    <property type="component" value="Unassembled WGS sequence"/>
</dbReference>
<proteinExistence type="inferred from homology"/>
<keyword evidence="14" id="KW-1185">Reference proteome</keyword>
<dbReference type="InterPro" id="IPR050231">
    <property type="entry name" value="Iron_ascorbate_oxido_reductase"/>
</dbReference>
<dbReference type="PRINTS" id="PR00682">
    <property type="entry name" value="IPNSYNTHASE"/>
</dbReference>
<evidence type="ECO:0000256" key="4">
    <source>
        <dbReference type="ARBA" id="ARBA00012531"/>
    </source>
</evidence>
<evidence type="ECO:0000256" key="1">
    <source>
        <dbReference type="ARBA" id="ARBA00001954"/>
    </source>
</evidence>
<evidence type="ECO:0000256" key="6">
    <source>
        <dbReference type="ARBA" id="ARBA00022666"/>
    </source>
</evidence>
<evidence type="ECO:0000256" key="7">
    <source>
        <dbReference type="ARBA" id="ARBA00031011"/>
    </source>
</evidence>
<evidence type="ECO:0000259" key="12">
    <source>
        <dbReference type="PROSITE" id="PS51471"/>
    </source>
</evidence>
<name>A0A2S5T4M5_9BURK</name>
<evidence type="ECO:0000256" key="2">
    <source>
        <dbReference type="ARBA" id="ARBA00004767"/>
    </source>
</evidence>
<evidence type="ECO:0000313" key="13">
    <source>
        <dbReference type="EMBL" id="PPE69902.1"/>
    </source>
</evidence>
<dbReference type="EMBL" id="PSNY01000008">
    <property type="protein sequence ID" value="PPE69902.1"/>
    <property type="molecule type" value="Genomic_DNA"/>
</dbReference>
<keyword evidence="11" id="KW-0408">Iron</keyword>
<evidence type="ECO:0000256" key="5">
    <source>
        <dbReference type="ARBA" id="ARBA00019045"/>
    </source>
</evidence>
<dbReference type="Gene3D" id="2.60.120.330">
    <property type="entry name" value="B-lactam Antibiotic, Isopenicillin N Synthase, Chain"/>
    <property type="match status" value="1"/>
</dbReference>
<comment type="caution">
    <text evidence="13">The sequence shown here is derived from an EMBL/GenBank/DDBJ whole genome shotgun (WGS) entry which is preliminary data.</text>
</comment>
<protein>
    <recommendedName>
        <fullName evidence="5">2-oxoglutarate-dependent ethylene/succinate-forming enzyme</fullName>
        <ecNumber evidence="4">1.13.12.19</ecNumber>
        <ecNumber evidence="3">1.14.20.7</ecNumber>
    </recommendedName>
    <alternativeName>
        <fullName evidence="7">2-oxoglutarate dioxygenase (ethylene-forming)</fullName>
    </alternativeName>
    <alternativeName>
        <fullName evidence="8">2-oxoglutarate/L-arginine monooxygenase/decarboxylase (succinate-forming)</fullName>
    </alternativeName>
</protein>
<keyword evidence="11" id="KW-0560">Oxidoreductase</keyword>
<evidence type="ECO:0000256" key="11">
    <source>
        <dbReference type="RuleBase" id="RU003682"/>
    </source>
</evidence>
<feature type="domain" description="Fe2OG dioxygenase" evidence="12">
    <location>
        <begin position="167"/>
        <end position="269"/>
    </location>
</feature>
<dbReference type="PROSITE" id="PS51471">
    <property type="entry name" value="FE2OG_OXY"/>
    <property type="match status" value="1"/>
</dbReference>
<dbReference type="GO" id="GO:0046872">
    <property type="term" value="F:metal ion binding"/>
    <property type="evidence" value="ECO:0007669"/>
    <property type="project" value="UniProtKB-KW"/>
</dbReference>
<organism evidence="13 14">
    <name type="scientific">Caldimonas thermodepolymerans</name>
    <dbReference type="NCBI Taxonomy" id="215580"/>
    <lineage>
        <taxon>Bacteria</taxon>
        <taxon>Pseudomonadati</taxon>
        <taxon>Pseudomonadota</taxon>
        <taxon>Betaproteobacteria</taxon>
        <taxon>Burkholderiales</taxon>
        <taxon>Sphaerotilaceae</taxon>
        <taxon>Caldimonas</taxon>
    </lineage>
</organism>
<dbReference type="AlphaFoldDB" id="A0A2S5T4M5"/>
<dbReference type="InterPro" id="IPR044861">
    <property type="entry name" value="IPNS-like_FE2OG_OXY"/>
</dbReference>
<comment type="catalytic activity">
    <reaction evidence="9">
        <text>2-oxoglutarate + O2 + 2 H(+) = ethene + 3 CO2 + H2O</text>
        <dbReference type="Rhea" id="RHEA:31523"/>
        <dbReference type="ChEBI" id="CHEBI:15377"/>
        <dbReference type="ChEBI" id="CHEBI:15378"/>
        <dbReference type="ChEBI" id="CHEBI:15379"/>
        <dbReference type="ChEBI" id="CHEBI:16526"/>
        <dbReference type="ChEBI" id="CHEBI:16810"/>
        <dbReference type="ChEBI" id="CHEBI:18153"/>
        <dbReference type="EC" id="1.13.12.19"/>
    </reaction>
</comment>
<accession>A0A2S5T4M5</accession>
<comment type="catalytic activity">
    <reaction evidence="10">
        <text>L-arginine + 2-oxoglutarate + O2 = guanidine + L-glutamate 5-semialdehyde + succinate + CO2</text>
        <dbReference type="Rhea" id="RHEA:31535"/>
        <dbReference type="ChEBI" id="CHEBI:15379"/>
        <dbReference type="ChEBI" id="CHEBI:16526"/>
        <dbReference type="ChEBI" id="CHEBI:16810"/>
        <dbReference type="ChEBI" id="CHEBI:30031"/>
        <dbReference type="ChEBI" id="CHEBI:30087"/>
        <dbReference type="ChEBI" id="CHEBI:32682"/>
        <dbReference type="ChEBI" id="CHEBI:58066"/>
        <dbReference type="EC" id="1.14.20.7"/>
    </reaction>
</comment>
<reference evidence="13 14" key="1">
    <citation type="submission" date="2018-02" db="EMBL/GenBank/DDBJ databases">
        <title>Reclassifiation of [Polyangium] brachysporum DSM 7029 as Guopingzhaonella breviflexa gen. nov., sp. nov., a member of the family Comamonadaceae.</title>
        <authorList>
            <person name="Tang B."/>
        </authorList>
    </citation>
    <scope>NUCLEOTIDE SEQUENCE [LARGE SCALE GENOMIC DNA]</scope>
    <source>
        <strain evidence="13 14">DSM 15344</strain>
    </source>
</reference>
<dbReference type="EC" id="1.13.12.19" evidence="4"/>
<dbReference type="InterPro" id="IPR027443">
    <property type="entry name" value="IPNS-like_sf"/>
</dbReference>
<comment type="similarity">
    <text evidence="11">Belongs to the iron/ascorbate-dependent oxidoreductase family.</text>
</comment>
<dbReference type="InterPro" id="IPR005123">
    <property type="entry name" value="Oxoglu/Fe-dep_dioxygenase_dom"/>
</dbReference>
<comment type="cofactor">
    <cofactor evidence="1">
        <name>Fe(2+)</name>
        <dbReference type="ChEBI" id="CHEBI:29033"/>
    </cofactor>
</comment>
<comment type="pathway">
    <text evidence="2">Alkene biosynthesis; ethylene biosynthesis via 2-oxoglutarate.</text>
</comment>
<keyword evidence="6" id="KW-0266">Ethylene biosynthesis</keyword>
<dbReference type="GO" id="GO:0102276">
    <property type="term" value="F:2-oxoglutarate oxygenase/decarboxylase (ethylene-forming) activity"/>
    <property type="evidence" value="ECO:0007669"/>
    <property type="project" value="UniProtKB-EC"/>
</dbReference>
<dbReference type="SUPFAM" id="SSF51197">
    <property type="entry name" value="Clavaminate synthase-like"/>
    <property type="match status" value="1"/>
</dbReference>
<dbReference type="InterPro" id="IPR026992">
    <property type="entry name" value="DIOX_N"/>
</dbReference>
<gene>
    <name evidence="13" type="ORF">C1702_08495</name>
</gene>
<dbReference type="EC" id="1.14.20.7" evidence="3"/>
<dbReference type="Pfam" id="PF14226">
    <property type="entry name" value="DIOX_N"/>
    <property type="match status" value="1"/>
</dbReference>
<dbReference type="PANTHER" id="PTHR47990">
    <property type="entry name" value="2-OXOGLUTARATE (2OG) AND FE(II)-DEPENDENT OXYGENASE SUPERFAMILY PROTEIN-RELATED"/>
    <property type="match status" value="1"/>
</dbReference>
<evidence type="ECO:0000313" key="14">
    <source>
        <dbReference type="Proteomes" id="UP000239406"/>
    </source>
</evidence>
<evidence type="ECO:0000256" key="9">
    <source>
        <dbReference type="ARBA" id="ARBA00047725"/>
    </source>
</evidence>
<evidence type="ECO:0000256" key="8">
    <source>
        <dbReference type="ARBA" id="ARBA00031282"/>
    </source>
</evidence>
<dbReference type="Pfam" id="PF03171">
    <property type="entry name" value="2OG-FeII_Oxy"/>
    <property type="match status" value="1"/>
</dbReference>
<dbReference type="GO" id="GO:0009693">
    <property type="term" value="P:ethylene biosynthetic process"/>
    <property type="evidence" value="ECO:0007669"/>
    <property type="project" value="UniProtKB-KW"/>
</dbReference>
<evidence type="ECO:0000256" key="3">
    <source>
        <dbReference type="ARBA" id="ARBA00012293"/>
    </source>
</evidence>
<evidence type="ECO:0000256" key="10">
    <source>
        <dbReference type="ARBA" id="ARBA00049359"/>
    </source>
</evidence>
<sequence>MIDISGLSSSKHEDRKAVGAQIRAACIEYGFFYVSGHGVPQGLMDAALEQTRAFFAQPDEQKAKVARTKSFCNRGWDPLKAESLGLDVPDNKETLFLGLDLPLDHPAVVARRFNHGPNQWPEGLPGFKTTMRAYHAALRDVSERMMVGLALALDLPEDYFEDFNDTPLSTMRLLHYPPQPVNAGREQVGAGAHTDFGALTFLLQDENGGLQVQGLDGEWISAPPIPGTYVFNIGDAIARWTNDLFRSTLHRVINVSGKERYSVPFFYSGNPDHVLECLPGCLKAGESPRYPAVTVEKHMQECYRRAREAASSYVG</sequence>
<keyword evidence="11" id="KW-0479">Metal-binding</keyword>